<evidence type="ECO:0000313" key="11">
    <source>
        <dbReference type="EMBL" id="AGN92168.1"/>
    </source>
</evidence>
<evidence type="ECO:0000256" key="1">
    <source>
        <dbReference type="ARBA" id="ARBA00004141"/>
    </source>
</evidence>
<evidence type="ECO:0000256" key="7">
    <source>
        <dbReference type="ARBA" id="ARBA00023027"/>
    </source>
</evidence>
<keyword evidence="8 10" id="KW-0472">Membrane</keyword>
<feature type="transmembrane region" description="Helical" evidence="10">
    <location>
        <begin position="6"/>
        <end position="27"/>
    </location>
</feature>
<dbReference type="Gene3D" id="1.10.287.3510">
    <property type="match status" value="1"/>
</dbReference>
<dbReference type="AlphaFoldDB" id="A0A0C4G620"/>
<keyword evidence="11" id="KW-0496">Mitochondrion</keyword>
<dbReference type="InterPro" id="IPR039428">
    <property type="entry name" value="NUOK/Mnh_C1-like"/>
</dbReference>
<dbReference type="EMBL" id="KC847114">
    <property type="protein sequence ID" value="AGN92168.1"/>
    <property type="molecule type" value="Genomic_DNA"/>
</dbReference>
<geneLocation type="mitochondrion" evidence="11"/>
<comment type="subcellular location">
    <subcellularLocation>
        <location evidence="1">Membrane</location>
        <topology evidence="1">Multi-pass membrane protein</topology>
    </subcellularLocation>
</comment>
<feature type="transmembrane region" description="Helical" evidence="10">
    <location>
        <begin position="34"/>
        <end position="55"/>
    </location>
</feature>
<proteinExistence type="inferred from homology"/>
<accession>A0A0C4G620</accession>
<evidence type="ECO:0000256" key="6">
    <source>
        <dbReference type="ARBA" id="ARBA00022989"/>
    </source>
</evidence>
<feature type="transmembrane region" description="Helical" evidence="10">
    <location>
        <begin position="61"/>
        <end position="83"/>
    </location>
</feature>
<keyword evidence="6 10" id="KW-1133">Transmembrane helix</keyword>
<gene>
    <name evidence="11" type="primary">ND4L</name>
</gene>
<dbReference type="Pfam" id="PF00420">
    <property type="entry name" value="Oxidored_q2"/>
    <property type="match status" value="1"/>
</dbReference>
<reference evidence="11" key="1">
    <citation type="submission" date="2013-04" db="EMBL/GenBank/DDBJ databases">
        <title>The complete maternal and paternal mitochondrial genomes of the freshwater pearl mussel Lamprotula leai:implications for the doubly uniparental inheritance mode of mtDNA.</title>
        <authorList>
            <person name="Wang G.L."/>
            <person name="Chen L."/>
            <person name="Li J.L."/>
        </authorList>
    </citation>
    <scope>NUCLEOTIDE SEQUENCE</scope>
</reference>
<evidence type="ECO:0000256" key="3">
    <source>
        <dbReference type="ARBA" id="ARBA00016612"/>
    </source>
</evidence>
<keyword evidence="4 10" id="KW-0812">Transmembrane</keyword>
<evidence type="ECO:0000256" key="10">
    <source>
        <dbReference type="SAM" id="Phobius"/>
    </source>
</evidence>
<comment type="similarity">
    <text evidence="2">Belongs to the complex I subunit 4L family.</text>
</comment>
<evidence type="ECO:0000256" key="2">
    <source>
        <dbReference type="ARBA" id="ARBA00010519"/>
    </source>
</evidence>
<evidence type="ECO:0000256" key="8">
    <source>
        <dbReference type="ARBA" id="ARBA00023136"/>
    </source>
</evidence>
<keyword evidence="7" id="KW-0520">NAD</keyword>
<organism evidence="11">
    <name type="scientific">Lamprotula leaii</name>
    <dbReference type="NCBI Taxonomy" id="1903488"/>
    <lineage>
        <taxon>Eukaryota</taxon>
        <taxon>Metazoa</taxon>
        <taxon>Spiralia</taxon>
        <taxon>Lophotrochozoa</taxon>
        <taxon>Mollusca</taxon>
        <taxon>Bivalvia</taxon>
        <taxon>Autobranchia</taxon>
        <taxon>Heteroconchia</taxon>
        <taxon>Palaeoheterodonta</taxon>
        <taxon>Unionida</taxon>
        <taxon>Unionoidea</taxon>
        <taxon>Unionidae</taxon>
        <taxon>Gonideinae</taxon>
        <taxon>Lamprotula</taxon>
    </lineage>
</organism>
<keyword evidence="5" id="KW-1278">Translocase</keyword>
<evidence type="ECO:0000256" key="5">
    <source>
        <dbReference type="ARBA" id="ARBA00022967"/>
    </source>
</evidence>
<name>A0A0C4G620_9BIVA</name>
<evidence type="ECO:0000256" key="4">
    <source>
        <dbReference type="ARBA" id="ARBA00022692"/>
    </source>
</evidence>
<sequence length="103" mass="11313">MVSVGLSWGQHVMCVILVVLAISCIVFQRHSLFSVLLGFEVFSLILFYCLVWGFGVMQTPVGFSLVFLCLEVCVMSVCLALMVKLVSCTGSDYVGVASFVRDF</sequence>
<dbReference type="GO" id="GO:0016020">
    <property type="term" value="C:membrane"/>
    <property type="evidence" value="ECO:0007669"/>
    <property type="project" value="UniProtKB-SubCell"/>
</dbReference>
<protein>
    <recommendedName>
        <fullName evidence="3">NADH-ubiquinone oxidoreductase chain 4L</fullName>
    </recommendedName>
    <alternativeName>
        <fullName evidence="9">NADH dehydrogenase subunit 4L</fullName>
    </alternativeName>
</protein>
<evidence type="ECO:0000256" key="9">
    <source>
        <dbReference type="ARBA" id="ARBA00031586"/>
    </source>
</evidence>